<dbReference type="RefSeq" id="WP_191207215.1">
    <property type="nucleotide sequence ID" value="NZ_JACXZA010000014.1"/>
</dbReference>
<accession>A0ABR8N424</accession>
<protein>
    <submittedName>
        <fullName evidence="1">Uncharacterized protein</fullName>
    </submittedName>
</protein>
<sequence length="189" mass="22405">MSEFSEIYYLYSTEQNDGVGLLRRAWLRGFVYPSSNNWVTIIPNGSKFQPNKRLINSNRGVLLHLINAEDHGWSVSIYDGKKRTFHYECTWEEDIEINQDEYNRDRFVELANANPNKLKVITPLDVTKIFYISDFEELYENHPVKQIAELLRLEHFEWISYDYLQNEVKENPNEISNKGVRVINSLFSF</sequence>
<proteinExistence type="predicted"/>
<evidence type="ECO:0000313" key="1">
    <source>
        <dbReference type="EMBL" id="MBD3922925.1"/>
    </source>
</evidence>
<comment type="caution">
    <text evidence="1">The sequence shown here is derived from an EMBL/GenBank/DDBJ whole genome shotgun (WGS) entry which is preliminary data.</text>
</comment>
<gene>
    <name evidence="1" type="ORF">H8B09_29730</name>
</gene>
<dbReference type="Proteomes" id="UP000609346">
    <property type="component" value="Unassembled WGS sequence"/>
</dbReference>
<reference evidence="1 2" key="1">
    <citation type="submission" date="2020-09" db="EMBL/GenBank/DDBJ databases">
        <title>Paenibacillus sp. strain PR3 16S rRNA gene Genome sequencing and assembly.</title>
        <authorList>
            <person name="Kim J."/>
        </authorList>
    </citation>
    <scope>NUCLEOTIDE SEQUENCE [LARGE SCALE GENOMIC DNA]</scope>
    <source>
        <strain evidence="1 2">PR3</strain>
    </source>
</reference>
<name>A0ABR8N424_9BACL</name>
<dbReference type="EMBL" id="JACXZA010000014">
    <property type="protein sequence ID" value="MBD3922925.1"/>
    <property type="molecule type" value="Genomic_DNA"/>
</dbReference>
<evidence type="ECO:0000313" key="2">
    <source>
        <dbReference type="Proteomes" id="UP000609346"/>
    </source>
</evidence>
<keyword evidence="2" id="KW-1185">Reference proteome</keyword>
<organism evidence="1 2">
    <name type="scientific">Paenibacillus terricola</name>
    <dbReference type="NCBI Taxonomy" id="2763503"/>
    <lineage>
        <taxon>Bacteria</taxon>
        <taxon>Bacillati</taxon>
        <taxon>Bacillota</taxon>
        <taxon>Bacilli</taxon>
        <taxon>Bacillales</taxon>
        <taxon>Paenibacillaceae</taxon>
        <taxon>Paenibacillus</taxon>
    </lineage>
</organism>